<dbReference type="PANTHER" id="PTHR37563:SF2">
    <property type="entry name" value="PHYTANOYL-COA DIOXYGENASE FAMILY PROTEIN (AFU_ORTHOLOGUE AFUA_2G03330)"/>
    <property type="match status" value="1"/>
</dbReference>
<dbReference type="RefSeq" id="WP_135209350.1">
    <property type="nucleotide sequence ID" value="NZ_SPVF01000267.1"/>
</dbReference>
<name>A0A4Y9RU88_9BURK</name>
<comment type="caution">
    <text evidence="1">The sequence shown here is derived from an EMBL/GenBank/DDBJ whole genome shotgun (WGS) entry which is preliminary data.</text>
</comment>
<gene>
    <name evidence="1" type="ORF">E4L96_21910</name>
</gene>
<dbReference type="AlphaFoldDB" id="A0A4Y9RU88"/>
<accession>A0A4Y9RU88</accession>
<dbReference type="SUPFAM" id="SSF51197">
    <property type="entry name" value="Clavaminate synthase-like"/>
    <property type="match status" value="1"/>
</dbReference>
<sequence>MEQALTIRTDYDIGQIMGGIYGDGFIALKGAFSRAWVQQLREDVDRLFEAALKVEGGALPRGPQRYYVEIHPERIRGWVDLITHPWVTAVCEAVLGPDYKFIEAGFDVPLPGAMHQPWHRDFFSPPETVTGRHLNSLAFNITTIDITDEMGPFEIAPGTQWDTWDGDPMFPPKELHERYASRAQKKKAQMGDISARSALTVHRGTANRSQFARPVFVLGADAPGATNAIKHDMQFTRAYWESLPEQARKHLGGRVVESLDPIYQAHTIEGLLMGQPADDLYPGA</sequence>
<proteinExistence type="predicted"/>
<dbReference type="GO" id="GO:0016706">
    <property type="term" value="F:2-oxoglutarate-dependent dioxygenase activity"/>
    <property type="evidence" value="ECO:0007669"/>
    <property type="project" value="UniProtKB-ARBA"/>
</dbReference>
<dbReference type="Proteomes" id="UP000298438">
    <property type="component" value="Unassembled WGS sequence"/>
</dbReference>
<reference evidence="1 2" key="1">
    <citation type="submission" date="2019-03" db="EMBL/GenBank/DDBJ databases">
        <title>Draft Genome Sequence of Massilia arenosa sp. nov., a Novel Massilia Species Isolated from a Sandy-loam Maize Soil.</title>
        <authorList>
            <person name="Raths R."/>
            <person name="Peta V."/>
            <person name="Bucking H."/>
        </authorList>
    </citation>
    <scope>NUCLEOTIDE SEQUENCE [LARGE SCALE GENOMIC DNA]</scope>
    <source>
        <strain evidence="1 2">MC02</strain>
    </source>
</reference>
<keyword evidence="1" id="KW-0223">Dioxygenase</keyword>
<dbReference type="PANTHER" id="PTHR37563">
    <property type="entry name" value="PHYTANOYL-COA DIOXYGENASE FAMILY PROTEIN (AFU_ORTHOLOGUE AFUA_2G03330)"/>
    <property type="match status" value="1"/>
</dbReference>
<dbReference type="EMBL" id="SPVF01000267">
    <property type="protein sequence ID" value="TFW11356.1"/>
    <property type="molecule type" value="Genomic_DNA"/>
</dbReference>
<dbReference type="InterPro" id="IPR051961">
    <property type="entry name" value="Fungal_Metabolite_Diox"/>
</dbReference>
<keyword evidence="1" id="KW-0560">Oxidoreductase</keyword>
<keyword evidence="2" id="KW-1185">Reference proteome</keyword>
<evidence type="ECO:0000313" key="2">
    <source>
        <dbReference type="Proteomes" id="UP000298438"/>
    </source>
</evidence>
<dbReference type="InterPro" id="IPR008775">
    <property type="entry name" value="Phytyl_CoA_dOase-like"/>
</dbReference>
<dbReference type="OrthoDB" id="8678660at2"/>
<evidence type="ECO:0000313" key="1">
    <source>
        <dbReference type="EMBL" id="TFW11356.1"/>
    </source>
</evidence>
<protein>
    <submittedName>
        <fullName evidence="1">Phytanoyl-CoA dioxygenase</fullName>
    </submittedName>
</protein>
<organism evidence="1 2">
    <name type="scientific">Zemynaea arenosa</name>
    <dbReference type="NCBI Taxonomy" id="2561931"/>
    <lineage>
        <taxon>Bacteria</taxon>
        <taxon>Pseudomonadati</taxon>
        <taxon>Pseudomonadota</taxon>
        <taxon>Betaproteobacteria</taxon>
        <taxon>Burkholderiales</taxon>
        <taxon>Oxalobacteraceae</taxon>
        <taxon>Telluria group</taxon>
        <taxon>Zemynaea</taxon>
    </lineage>
</organism>
<dbReference type="Pfam" id="PF05721">
    <property type="entry name" value="PhyH"/>
    <property type="match status" value="1"/>
</dbReference>
<dbReference type="Gene3D" id="2.60.120.620">
    <property type="entry name" value="q2cbj1_9rhob like domain"/>
    <property type="match status" value="1"/>
</dbReference>